<dbReference type="InterPro" id="IPR000531">
    <property type="entry name" value="Beta-barrel_TonB"/>
</dbReference>
<comment type="caution">
    <text evidence="14">The sequence shown here is derived from an EMBL/GenBank/DDBJ whole genome shotgun (WGS) entry which is preliminary data.</text>
</comment>
<dbReference type="GO" id="GO:0009279">
    <property type="term" value="C:cell outer membrane"/>
    <property type="evidence" value="ECO:0007669"/>
    <property type="project" value="UniProtKB-SubCell"/>
</dbReference>
<evidence type="ECO:0000313" key="14">
    <source>
        <dbReference type="EMBL" id="MBB5715047.1"/>
    </source>
</evidence>
<dbReference type="AlphaFoldDB" id="A0A7W9BD71"/>
<evidence type="ECO:0000256" key="2">
    <source>
        <dbReference type="ARBA" id="ARBA00022448"/>
    </source>
</evidence>
<dbReference type="SUPFAM" id="SSF56935">
    <property type="entry name" value="Porins"/>
    <property type="match status" value="1"/>
</dbReference>
<reference evidence="14 15" key="1">
    <citation type="submission" date="2020-08" db="EMBL/GenBank/DDBJ databases">
        <title>Genomic Encyclopedia of Type Strains, Phase IV (KMG-IV): sequencing the most valuable type-strain genomes for metagenomic binning, comparative biology and taxonomic classification.</title>
        <authorList>
            <person name="Goeker M."/>
        </authorList>
    </citation>
    <scope>NUCLEOTIDE SEQUENCE [LARGE SCALE GENOMIC DNA]</scope>
    <source>
        <strain evidence="14 15">DSM 100044</strain>
    </source>
</reference>
<dbReference type="InterPro" id="IPR039426">
    <property type="entry name" value="TonB-dep_rcpt-like"/>
</dbReference>
<evidence type="ECO:0000256" key="4">
    <source>
        <dbReference type="ARBA" id="ARBA00022692"/>
    </source>
</evidence>
<evidence type="ECO:0000256" key="6">
    <source>
        <dbReference type="ARBA" id="ARBA00023136"/>
    </source>
</evidence>
<keyword evidence="6 8" id="KW-0472">Membrane</keyword>
<dbReference type="InterPro" id="IPR036942">
    <property type="entry name" value="Beta-barrel_TonB_sf"/>
</dbReference>
<keyword evidence="2 8" id="KW-0813">Transport</keyword>
<evidence type="ECO:0000256" key="8">
    <source>
        <dbReference type="PROSITE-ProRule" id="PRU01360"/>
    </source>
</evidence>
<dbReference type="InterPro" id="IPR037066">
    <property type="entry name" value="Plug_dom_sf"/>
</dbReference>
<evidence type="ECO:0000256" key="5">
    <source>
        <dbReference type="ARBA" id="ARBA00023077"/>
    </source>
</evidence>
<gene>
    <name evidence="14" type="ORF">FHS94_001888</name>
</gene>
<evidence type="ECO:0000256" key="3">
    <source>
        <dbReference type="ARBA" id="ARBA00022452"/>
    </source>
</evidence>
<feature type="compositionally biased region" description="Low complexity" evidence="10">
    <location>
        <begin position="29"/>
        <end position="43"/>
    </location>
</feature>
<evidence type="ECO:0000313" key="15">
    <source>
        <dbReference type="Proteomes" id="UP000546200"/>
    </source>
</evidence>
<keyword evidence="5 9" id="KW-0798">TonB box</keyword>
<feature type="region of interest" description="Disordered" evidence="10">
    <location>
        <begin position="29"/>
        <end position="48"/>
    </location>
</feature>
<dbReference type="Gene3D" id="2.170.130.10">
    <property type="entry name" value="TonB-dependent receptor, plug domain"/>
    <property type="match status" value="1"/>
</dbReference>
<dbReference type="Proteomes" id="UP000546200">
    <property type="component" value="Unassembled WGS sequence"/>
</dbReference>
<feature type="domain" description="TonB-dependent receptor-like beta-barrel" evidence="12">
    <location>
        <begin position="507"/>
        <end position="955"/>
    </location>
</feature>
<keyword evidence="7 8" id="KW-0998">Cell outer membrane</keyword>
<feature type="chain" id="PRO_5031523783" evidence="11">
    <location>
        <begin position="26"/>
        <end position="989"/>
    </location>
</feature>
<accession>A0A7W9BD71</accession>
<dbReference type="Pfam" id="PF07715">
    <property type="entry name" value="Plug"/>
    <property type="match status" value="1"/>
</dbReference>
<dbReference type="RefSeq" id="WP_221234667.1">
    <property type="nucleotide sequence ID" value="NZ_JACIJK010000005.1"/>
</dbReference>
<evidence type="ECO:0000256" key="10">
    <source>
        <dbReference type="SAM" id="MobiDB-lite"/>
    </source>
</evidence>
<evidence type="ECO:0000256" key="9">
    <source>
        <dbReference type="RuleBase" id="RU003357"/>
    </source>
</evidence>
<dbReference type="Gene3D" id="2.40.170.20">
    <property type="entry name" value="TonB-dependent receptor, beta-barrel domain"/>
    <property type="match status" value="1"/>
</dbReference>
<keyword evidence="14" id="KW-0675">Receptor</keyword>
<comment type="subcellular location">
    <subcellularLocation>
        <location evidence="1 8">Cell outer membrane</location>
        <topology evidence="1 8">Multi-pass membrane protein</topology>
    </subcellularLocation>
</comment>
<dbReference type="PROSITE" id="PS52016">
    <property type="entry name" value="TONB_DEPENDENT_REC_3"/>
    <property type="match status" value="1"/>
</dbReference>
<keyword evidence="15" id="KW-1185">Reference proteome</keyword>
<feature type="domain" description="TonB-dependent receptor plug" evidence="13">
    <location>
        <begin position="82"/>
        <end position="201"/>
    </location>
</feature>
<protein>
    <submittedName>
        <fullName evidence="14">Outer membrane receptor protein involved in Fe transport</fullName>
    </submittedName>
</protein>
<dbReference type="Pfam" id="PF00593">
    <property type="entry name" value="TonB_dep_Rec_b-barrel"/>
    <property type="match status" value="1"/>
</dbReference>
<comment type="similarity">
    <text evidence="8 9">Belongs to the TonB-dependent receptor family.</text>
</comment>
<organism evidence="14 15">
    <name type="scientific">Sphingomonas aerophila</name>
    <dbReference type="NCBI Taxonomy" id="1344948"/>
    <lineage>
        <taxon>Bacteria</taxon>
        <taxon>Pseudomonadati</taxon>
        <taxon>Pseudomonadota</taxon>
        <taxon>Alphaproteobacteria</taxon>
        <taxon>Sphingomonadales</taxon>
        <taxon>Sphingomonadaceae</taxon>
        <taxon>Sphingomonas</taxon>
    </lineage>
</organism>
<keyword evidence="11" id="KW-0732">Signal</keyword>
<dbReference type="InterPro" id="IPR012910">
    <property type="entry name" value="Plug_dom"/>
</dbReference>
<name>A0A7W9BD71_9SPHN</name>
<dbReference type="PANTHER" id="PTHR47234">
    <property type="match status" value="1"/>
</dbReference>
<dbReference type="PANTHER" id="PTHR47234:SF2">
    <property type="entry name" value="TONB-DEPENDENT RECEPTOR"/>
    <property type="match status" value="1"/>
</dbReference>
<evidence type="ECO:0000256" key="11">
    <source>
        <dbReference type="SAM" id="SignalP"/>
    </source>
</evidence>
<sequence length="989" mass="106129">MSIITTRAALLASIAALTLALPAHAQTTPATPAADVPTATQAQGSAIAGQDATAEAVAPAEGDPQADVVVTGSRIARPDFAAPNPIVSFNAANIQQSGNTNVTAFLQRVPALVGSRDSTRSGGGDAVSTGQYGQAGLNQLNLRNLGTNRTLVLVDGRRHVAAEPSTAAVDINAIPTDLIARADVLTGAVSAVYGADGVTGVVNFVLKRDFEGLSARAQMGVSQYGDGANRFASVLAGRNFGDGRGNITLAYEYSAEERLPYENRKFLRQGNRAYLIPNDADRPDNPNVPDNILVGNLHYTDISPLGAVFVGGEANPSYDGLGRPYDRGTPAAYYFTGGVSTDVPGFYQGDLSPDIDRHAVDLLAHYDFSDAFKLSIDAKYAQAATETFGQYPETYYLPISLQNPFIPTTIRQAAATAGAENLFFNRANIDFGRLGEHDKRRTYRGVVDVAGRISDHATYDAYYQYGRTSVRITRLGDRLNQQYLDALDAVTNPANNAIVCRSTLTSPGNGCVPLNPFGAGPATAEQLSYFQVNDTSNSLIEQHVASASVSGDFGQFFTLPGGPVQFSFGGEYRRESSRFDPSQRLVDAVFFPGDEPALVAPSRGAFDVWEAFGELNVPILKDQPFADLLSVGAAGRYSDYSTVGEARTWQFNGVYAPVRDITFRGSYGQAVRAPNIGELFQPTTSSSNFFTDPCTPREINNGTQYRAANCQASLAAVGAVVAESLQTGDFVDGVASGNRNLRPEVARTWTAGLVLRPRFLSGLTASFDWYNIRLNGAINTVTPSDLANLCVDQQTLDNPFCASFTRAQGTGRINGYTVGPQNVANFRTAGLDFNIDYLIRTTSVGTFDLRLVGGYLDKLEFTGIPGAPVTNRLDQFGSPRWNATFSPSWTLGAVSVNYNLRWFNATRAYDRNTTAANPDVAAGRYQRFDALWQHDVQVAFQAESGFGFYGGVTNLTDQKPDPAAFGTNVPISPLGRFFYFGVKARLDGK</sequence>
<evidence type="ECO:0000259" key="12">
    <source>
        <dbReference type="Pfam" id="PF00593"/>
    </source>
</evidence>
<evidence type="ECO:0000259" key="13">
    <source>
        <dbReference type="Pfam" id="PF07715"/>
    </source>
</evidence>
<dbReference type="EMBL" id="JACIJK010000005">
    <property type="protein sequence ID" value="MBB5715047.1"/>
    <property type="molecule type" value="Genomic_DNA"/>
</dbReference>
<evidence type="ECO:0000256" key="7">
    <source>
        <dbReference type="ARBA" id="ARBA00023237"/>
    </source>
</evidence>
<feature type="signal peptide" evidence="11">
    <location>
        <begin position="1"/>
        <end position="25"/>
    </location>
</feature>
<keyword evidence="3 8" id="KW-1134">Transmembrane beta strand</keyword>
<keyword evidence="4 8" id="KW-0812">Transmembrane</keyword>
<evidence type="ECO:0000256" key="1">
    <source>
        <dbReference type="ARBA" id="ARBA00004571"/>
    </source>
</evidence>
<proteinExistence type="inferred from homology"/>